<keyword evidence="2 7" id="KW-0698">rRNA processing</keyword>
<dbReference type="SUPFAM" id="SSF53335">
    <property type="entry name" value="S-adenosyl-L-methionine-dependent methyltransferases"/>
    <property type="match status" value="1"/>
</dbReference>
<evidence type="ECO:0000259" key="9">
    <source>
        <dbReference type="SMART" id="SM00650"/>
    </source>
</evidence>
<dbReference type="KEGG" id="hcr:X271_00010"/>
<dbReference type="PATRIC" id="fig|1427984.3.peg.10"/>
<dbReference type="Gene3D" id="3.40.50.150">
    <property type="entry name" value="Vaccinia Virus protein VP39"/>
    <property type="match status" value="1"/>
</dbReference>
<evidence type="ECO:0000256" key="8">
    <source>
        <dbReference type="PROSITE-ProRule" id="PRU01026"/>
    </source>
</evidence>
<dbReference type="Gene3D" id="1.10.8.100">
    <property type="entry name" value="Ribosomal RNA adenine dimethylase-like, domain 2"/>
    <property type="match status" value="1"/>
</dbReference>
<dbReference type="GO" id="GO:0003723">
    <property type="term" value="F:RNA binding"/>
    <property type="evidence" value="ECO:0007669"/>
    <property type="project" value="UniProtKB-UniRule"/>
</dbReference>
<evidence type="ECO:0000256" key="6">
    <source>
        <dbReference type="ARBA" id="ARBA00022884"/>
    </source>
</evidence>
<keyword evidence="4 7" id="KW-0808">Transferase</keyword>
<protein>
    <recommendedName>
        <fullName evidence="7">Ribosomal RNA small subunit methyltransferase A</fullName>
        <ecNumber evidence="7">2.1.1.182</ecNumber>
    </recommendedName>
    <alternativeName>
        <fullName evidence="7">16S rRNA (adenine(1518)-N(6)/adenine(1519)-N(6))-dimethyltransferase</fullName>
    </alternativeName>
    <alternativeName>
        <fullName evidence="7">16S rRNA dimethyladenosine transferase</fullName>
    </alternativeName>
    <alternativeName>
        <fullName evidence="7">16S rRNA dimethylase</fullName>
    </alternativeName>
    <alternativeName>
        <fullName evidence="7">S-adenosylmethionine-6-N', N'-adenosyl(rRNA) dimethyltransferase</fullName>
    </alternativeName>
</protein>
<organism evidence="10 11">
    <name type="scientific">Candidatus Hepatoplasma crinochetorum Av</name>
    <dbReference type="NCBI Taxonomy" id="1427984"/>
    <lineage>
        <taxon>Bacteria</taxon>
        <taxon>Bacillati</taxon>
        <taxon>Mycoplasmatota</taxon>
        <taxon>Mollicutes</taxon>
        <taxon>Candidatus Hepatoplasmataceae</taxon>
        <taxon>Candidatus Hepatoplasma</taxon>
    </lineage>
</organism>
<dbReference type="AlphaFoldDB" id="W8GEW2"/>
<comment type="subcellular location">
    <subcellularLocation>
        <location evidence="7">Cytoplasm</location>
    </subcellularLocation>
</comment>
<dbReference type="PANTHER" id="PTHR11727">
    <property type="entry name" value="DIMETHYLADENOSINE TRANSFERASE"/>
    <property type="match status" value="1"/>
</dbReference>
<dbReference type="InterPro" id="IPR011530">
    <property type="entry name" value="rRNA_adenine_dimethylase"/>
</dbReference>
<comment type="catalytic activity">
    <reaction evidence="7">
        <text>adenosine(1518)/adenosine(1519) in 16S rRNA + 4 S-adenosyl-L-methionine = N(6)-dimethyladenosine(1518)/N(6)-dimethyladenosine(1519) in 16S rRNA + 4 S-adenosyl-L-homocysteine + 4 H(+)</text>
        <dbReference type="Rhea" id="RHEA:19609"/>
        <dbReference type="Rhea" id="RHEA-COMP:10232"/>
        <dbReference type="Rhea" id="RHEA-COMP:10233"/>
        <dbReference type="ChEBI" id="CHEBI:15378"/>
        <dbReference type="ChEBI" id="CHEBI:57856"/>
        <dbReference type="ChEBI" id="CHEBI:59789"/>
        <dbReference type="ChEBI" id="CHEBI:74411"/>
        <dbReference type="ChEBI" id="CHEBI:74493"/>
        <dbReference type="EC" id="2.1.1.182"/>
    </reaction>
</comment>
<comment type="similarity">
    <text evidence="7">Belongs to the class I-like SAM-binding methyltransferase superfamily. rRNA adenine N(6)-methyltransferase family. RsmA subfamily.</text>
</comment>
<dbReference type="NCBIfam" id="TIGR00755">
    <property type="entry name" value="ksgA"/>
    <property type="match status" value="1"/>
</dbReference>
<dbReference type="eggNOG" id="COG0030">
    <property type="taxonomic scope" value="Bacteria"/>
</dbReference>
<accession>W8GEW2</accession>
<evidence type="ECO:0000256" key="3">
    <source>
        <dbReference type="ARBA" id="ARBA00022603"/>
    </source>
</evidence>
<evidence type="ECO:0000313" key="11">
    <source>
        <dbReference type="Proteomes" id="UP000019450"/>
    </source>
</evidence>
<reference evidence="10 11" key="1">
    <citation type="journal article" date="2014" name="Genome Biol. Evol.">
        <title>Phylogenomics of "Candidatus Hepatoplasma crinochetorum," a Lineage of Mollicutes Associated with Noninsect Arthropods.</title>
        <authorList>
            <person name="Leclercq S."/>
            <person name="Dittmer J."/>
            <person name="Bouchon D."/>
            <person name="Cordaux R."/>
        </authorList>
    </citation>
    <scope>NUCLEOTIDE SEQUENCE [LARGE SCALE GENOMIC DNA]</scope>
    <source>
        <strain evidence="10 11">Av</strain>
    </source>
</reference>
<sequence length="266" mass="31213">MLKPKKNLGQNFLVDKNKINEIINILPNLKNKTVIEIGPGTGNLTNKLLENSNKVIAIEIDEDMINLIKNNQIINKRNLILIHSDILKINLNKLIVNENDVYLISNLPYYISTKIIFEMFKYPKISIFAIMLQKELVDRIFANSNTKKYGRLTIAIGSLFSLEKKINVPKECFKPIPKVDSGFIILKRKKINFDYNLFLLFIKDCFAKKRKTLLNSLKITENPYFEFVKLYLIRNKFKLNIRAEQILIEDYLKIWKEIENAKFKNK</sequence>
<dbReference type="OrthoDB" id="9814755at2"/>
<dbReference type="HOGENOM" id="CLU_041220_0_2_14"/>
<dbReference type="STRING" id="1427984.X271_00010"/>
<dbReference type="InterPro" id="IPR029063">
    <property type="entry name" value="SAM-dependent_MTases_sf"/>
</dbReference>
<keyword evidence="11" id="KW-1185">Reference proteome</keyword>
<dbReference type="EMBL" id="CP006932">
    <property type="protein sequence ID" value="AHK22133.1"/>
    <property type="molecule type" value="Genomic_DNA"/>
</dbReference>
<evidence type="ECO:0000313" key="10">
    <source>
        <dbReference type="EMBL" id="AHK22133.1"/>
    </source>
</evidence>
<dbReference type="Proteomes" id="UP000019450">
    <property type="component" value="Chromosome"/>
</dbReference>
<feature type="binding site" evidence="7 8">
    <location>
        <position position="59"/>
    </location>
    <ligand>
        <name>S-adenosyl-L-methionine</name>
        <dbReference type="ChEBI" id="CHEBI:59789"/>
    </ligand>
</feature>
<feature type="binding site" evidence="7 8">
    <location>
        <position position="106"/>
    </location>
    <ligand>
        <name>S-adenosyl-L-methionine</name>
        <dbReference type="ChEBI" id="CHEBI:59789"/>
    </ligand>
</feature>
<dbReference type="CDD" id="cd02440">
    <property type="entry name" value="AdoMet_MTases"/>
    <property type="match status" value="1"/>
</dbReference>
<name>W8GEW2_9MOLU</name>
<comment type="function">
    <text evidence="7">Specifically dimethylates two adjacent adenosines (A1518 and A1519) in the loop of a conserved hairpin near the 3'-end of 16S rRNA in the 30S particle. May play a critical role in biogenesis of 30S subunits.</text>
</comment>
<evidence type="ECO:0000256" key="5">
    <source>
        <dbReference type="ARBA" id="ARBA00022691"/>
    </source>
</evidence>
<dbReference type="InterPro" id="IPR020596">
    <property type="entry name" value="rRNA_Ade_Mease_Trfase_CS"/>
</dbReference>
<feature type="domain" description="Ribosomal RNA adenine methylase transferase N-terminal" evidence="9">
    <location>
        <begin position="18"/>
        <end position="190"/>
    </location>
</feature>
<dbReference type="InterPro" id="IPR020598">
    <property type="entry name" value="rRNA_Ade_methylase_Trfase_N"/>
</dbReference>
<evidence type="ECO:0000256" key="2">
    <source>
        <dbReference type="ARBA" id="ARBA00022552"/>
    </source>
</evidence>
<dbReference type="PROSITE" id="PS01131">
    <property type="entry name" value="RRNA_A_DIMETH"/>
    <property type="match status" value="1"/>
</dbReference>
<dbReference type="SMART" id="SM00650">
    <property type="entry name" value="rADc"/>
    <property type="match status" value="1"/>
</dbReference>
<evidence type="ECO:0000256" key="7">
    <source>
        <dbReference type="HAMAP-Rule" id="MF_00607"/>
    </source>
</evidence>
<feature type="binding site" evidence="7 8">
    <location>
        <position position="13"/>
    </location>
    <ligand>
        <name>S-adenosyl-L-methionine</name>
        <dbReference type="ChEBI" id="CHEBI:59789"/>
    </ligand>
</feature>
<dbReference type="GO" id="GO:0052908">
    <property type="term" value="F:16S rRNA (adenine(1518)-N(6)/adenine(1519)-N(6))-dimethyltransferase activity"/>
    <property type="evidence" value="ECO:0007669"/>
    <property type="project" value="UniProtKB-EC"/>
</dbReference>
<dbReference type="PANTHER" id="PTHR11727:SF7">
    <property type="entry name" value="DIMETHYLADENOSINE TRANSFERASE-RELATED"/>
    <property type="match status" value="1"/>
</dbReference>
<dbReference type="HAMAP" id="MF_00607">
    <property type="entry name" value="16SrRNA_methyltr_A"/>
    <property type="match status" value="1"/>
</dbReference>
<keyword evidence="3 7" id="KW-0489">Methyltransferase</keyword>
<dbReference type="InterPro" id="IPR001737">
    <property type="entry name" value="KsgA/Erm"/>
</dbReference>
<evidence type="ECO:0000256" key="4">
    <source>
        <dbReference type="ARBA" id="ARBA00022679"/>
    </source>
</evidence>
<proteinExistence type="inferred from homology"/>
<dbReference type="GO" id="GO:0005737">
    <property type="term" value="C:cytoplasm"/>
    <property type="evidence" value="ECO:0007669"/>
    <property type="project" value="UniProtKB-SubCell"/>
</dbReference>
<keyword evidence="5 7" id="KW-0949">S-adenosyl-L-methionine</keyword>
<keyword evidence="1 7" id="KW-0963">Cytoplasm</keyword>
<dbReference type="InterPro" id="IPR023165">
    <property type="entry name" value="rRNA_Ade_diMease-like_C"/>
</dbReference>
<dbReference type="PROSITE" id="PS51689">
    <property type="entry name" value="SAM_RNA_A_N6_MT"/>
    <property type="match status" value="1"/>
</dbReference>
<keyword evidence="6 7" id="KW-0694">RNA-binding</keyword>
<dbReference type="EC" id="2.1.1.182" evidence="7"/>
<feature type="binding site" evidence="7 8">
    <location>
        <position position="85"/>
    </location>
    <ligand>
        <name>S-adenosyl-L-methionine</name>
        <dbReference type="ChEBI" id="CHEBI:59789"/>
    </ligand>
</feature>
<evidence type="ECO:0000256" key="1">
    <source>
        <dbReference type="ARBA" id="ARBA00022490"/>
    </source>
</evidence>
<feature type="binding site" evidence="7 8">
    <location>
        <position position="11"/>
    </location>
    <ligand>
        <name>S-adenosyl-L-methionine</name>
        <dbReference type="ChEBI" id="CHEBI:59789"/>
    </ligand>
</feature>
<dbReference type="Pfam" id="PF00398">
    <property type="entry name" value="RrnaAD"/>
    <property type="match status" value="1"/>
</dbReference>
<dbReference type="RefSeq" id="WP_025208430.1">
    <property type="nucleotide sequence ID" value="NZ_CP006932.1"/>
</dbReference>
<gene>
    <name evidence="7 10" type="primary">rsmA</name>
    <name evidence="7" type="synonym">ksgA</name>
    <name evidence="10" type="ORF">X271_00010</name>
</gene>
<feature type="binding site" evidence="7 8">
    <location>
        <position position="38"/>
    </location>
    <ligand>
        <name>S-adenosyl-L-methionine</name>
        <dbReference type="ChEBI" id="CHEBI:59789"/>
    </ligand>
</feature>